<feature type="compositionally biased region" description="Low complexity" evidence="6">
    <location>
        <begin position="1633"/>
        <end position="1655"/>
    </location>
</feature>
<feature type="compositionally biased region" description="Polar residues" evidence="6">
    <location>
        <begin position="509"/>
        <end position="519"/>
    </location>
</feature>
<feature type="region of interest" description="Disordered" evidence="6">
    <location>
        <begin position="2661"/>
        <end position="2780"/>
    </location>
</feature>
<feature type="compositionally biased region" description="Polar residues" evidence="6">
    <location>
        <begin position="3002"/>
        <end position="3055"/>
    </location>
</feature>
<dbReference type="GO" id="GO:0000127">
    <property type="term" value="C:transcription factor TFIIIC complex"/>
    <property type="evidence" value="ECO:0007669"/>
    <property type="project" value="TreeGrafter"/>
</dbReference>
<feature type="compositionally biased region" description="Basic and acidic residues" evidence="6">
    <location>
        <begin position="3595"/>
        <end position="3641"/>
    </location>
</feature>
<feature type="compositionally biased region" description="Basic and acidic residues" evidence="6">
    <location>
        <begin position="1947"/>
        <end position="1976"/>
    </location>
</feature>
<feature type="compositionally biased region" description="Basic residues" evidence="6">
    <location>
        <begin position="1736"/>
        <end position="1746"/>
    </location>
</feature>
<keyword evidence="4" id="KW-0479">Metal-binding</keyword>
<dbReference type="InterPro" id="IPR036322">
    <property type="entry name" value="WD40_repeat_dom_sf"/>
</dbReference>
<feature type="compositionally biased region" description="Polar residues" evidence="6">
    <location>
        <begin position="2382"/>
        <end position="2402"/>
    </location>
</feature>
<dbReference type="InterPro" id="IPR015943">
    <property type="entry name" value="WD40/YVTN_repeat-like_dom_sf"/>
</dbReference>
<dbReference type="InterPro" id="IPR001680">
    <property type="entry name" value="WD40_rpt"/>
</dbReference>
<feature type="compositionally biased region" description="Basic and acidic residues" evidence="6">
    <location>
        <begin position="2067"/>
        <end position="2076"/>
    </location>
</feature>
<feature type="compositionally biased region" description="Polar residues" evidence="6">
    <location>
        <begin position="1749"/>
        <end position="1783"/>
    </location>
</feature>
<feature type="compositionally biased region" description="Basic and acidic residues" evidence="6">
    <location>
        <begin position="1857"/>
        <end position="1868"/>
    </location>
</feature>
<feature type="compositionally biased region" description="Basic and acidic residues" evidence="6">
    <location>
        <begin position="3406"/>
        <end position="3417"/>
    </location>
</feature>
<feature type="compositionally biased region" description="Basic and acidic residues" evidence="6">
    <location>
        <begin position="1704"/>
        <end position="1714"/>
    </location>
</feature>
<organism evidence="8 9">
    <name type="scientific">Clytia hemisphaerica</name>
    <dbReference type="NCBI Taxonomy" id="252671"/>
    <lineage>
        <taxon>Eukaryota</taxon>
        <taxon>Metazoa</taxon>
        <taxon>Cnidaria</taxon>
        <taxon>Hydrozoa</taxon>
        <taxon>Hydroidolina</taxon>
        <taxon>Leptothecata</taxon>
        <taxon>Obeliida</taxon>
        <taxon>Clytiidae</taxon>
        <taxon>Clytia</taxon>
    </lineage>
</organism>
<feature type="region of interest" description="Disordered" evidence="6">
    <location>
        <begin position="1736"/>
        <end position="2574"/>
    </location>
</feature>
<feature type="compositionally biased region" description="Basic and acidic residues" evidence="6">
    <location>
        <begin position="4036"/>
        <end position="4069"/>
    </location>
</feature>
<feature type="region of interest" description="Disordered" evidence="6">
    <location>
        <begin position="2921"/>
        <end position="3386"/>
    </location>
</feature>
<feature type="compositionally biased region" description="Basic residues" evidence="6">
    <location>
        <begin position="3844"/>
        <end position="3858"/>
    </location>
</feature>
<feature type="compositionally biased region" description="Polar residues" evidence="6">
    <location>
        <begin position="376"/>
        <end position="393"/>
    </location>
</feature>
<feature type="compositionally biased region" description="Polar residues" evidence="6">
    <location>
        <begin position="2521"/>
        <end position="2530"/>
    </location>
</feature>
<feature type="compositionally biased region" description="Polar residues" evidence="6">
    <location>
        <begin position="2204"/>
        <end position="2218"/>
    </location>
</feature>
<dbReference type="SMART" id="SM00320">
    <property type="entry name" value="WD40"/>
    <property type="match status" value="6"/>
</dbReference>
<feature type="compositionally biased region" description="Low complexity" evidence="6">
    <location>
        <begin position="4441"/>
        <end position="4454"/>
    </location>
</feature>
<feature type="compositionally biased region" description="Polar residues" evidence="6">
    <location>
        <begin position="1902"/>
        <end position="1915"/>
    </location>
</feature>
<feature type="repeat" description="WD" evidence="5">
    <location>
        <begin position="4997"/>
        <end position="5019"/>
    </location>
</feature>
<feature type="compositionally biased region" description="Low complexity" evidence="6">
    <location>
        <begin position="2412"/>
        <end position="2423"/>
    </location>
</feature>
<feature type="compositionally biased region" description="Basic and acidic residues" evidence="6">
    <location>
        <begin position="4391"/>
        <end position="4400"/>
    </location>
</feature>
<dbReference type="InterPro" id="IPR013087">
    <property type="entry name" value="Znf_C2H2_type"/>
</dbReference>
<dbReference type="PROSITE" id="PS50157">
    <property type="entry name" value="ZINC_FINGER_C2H2_2"/>
    <property type="match status" value="1"/>
</dbReference>
<dbReference type="Proteomes" id="UP000594262">
    <property type="component" value="Unplaced"/>
</dbReference>
<dbReference type="GO" id="GO:0005634">
    <property type="term" value="C:nucleus"/>
    <property type="evidence" value="ECO:0007669"/>
    <property type="project" value="UniProtKB-SubCell"/>
</dbReference>
<dbReference type="SUPFAM" id="SSF50978">
    <property type="entry name" value="WD40 repeat-like"/>
    <property type="match status" value="1"/>
</dbReference>
<dbReference type="GO" id="GO:0006383">
    <property type="term" value="P:transcription by RNA polymerase III"/>
    <property type="evidence" value="ECO:0007669"/>
    <property type="project" value="TreeGrafter"/>
</dbReference>
<evidence type="ECO:0000256" key="4">
    <source>
        <dbReference type="PROSITE-ProRule" id="PRU00042"/>
    </source>
</evidence>
<feature type="compositionally biased region" description="Polar residues" evidence="6">
    <location>
        <begin position="1977"/>
        <end position="1986"/>
    </location>
</feature>
<feature type="region of interest" description="Disordered" evidence="6">
    <location>
        <begin position="474"/>
        <end position="523"/>
    </location>
</feature>
<dbReference type="GO" id="GO:0008270">
    <property type="term" value="F:zinc ion binding"/>
    <property type="evidence" value="ECO:0007669"/>
    <property type="project" value="UniProtKB-KW"/>
</dbReference>
<keyword evidence="5" id="KW-0853">WD repeat</keyword>
<feature type="compositionally biased region" description="Polar residues" evidence="6">
    <location>
        <begin position="2893"/>
        <end position="2902"/>
    </location>
</feature>
<feature type="compositionally biased region" description="Acidic residues" evidence="6">
    <location>
        <begin position="4702"/>
        <end position="4723"/>
    </location>
</feature>
<feature type="compositionally biased region" description="Polar residues" evidence="6">
    <location>
        <begin position="2150"/>
        <end position="2166"/>
    </location>
</feature>
<feature type="compositionally biased region" description="Basic and acidic residues" evidence="6">
    <location>
        <begin position="2674"/>
        <end position="2711"/>
    </location>
</feature>
<feature type="compositionally biased region" description="Basic and acidic residues" evidence="6">
    <location>
        <begin position="2618"/>
        <end position="2629"/>
    </location>
</feature>
<feature type="region of interest" description="Disordered" evidence="6">
    <location>
        <begin position="3405"/>
        <end position="3443"/>
    </location>
</feature>
<feature type="compositionally biased region" description="Basic and acidic residues" evidence="6">
    <location>
        <begin position="3369"/>
        <end position="3383"/>
    </location>
</feature>
<feature type="compositionally biased region" description="Low complexity" evidence="6">
    <location>
        <begin position="2505"/>
        <end position="2520"/>
    </location>
</feature>
<feature type="compositionally biased region" description="Low complexity" evidence="6">
    <location>
        <begin position="2466"/>
        <end position="2482"/>
    </location>
</feature>
<evidence type="ECO:0000256" key="6">
    <source>
        <dbReference type="SAM" id="MobiDB-lite"/>
    </source>
</evidence>
<feature type="region of interest" description="Disordered" evidence="6">
    <location>
        <begin position="3576"/>
        <end position="3691"/>
    </location>
</feature>
<feature type="compositionally biased region" description="Basic and acidic residues" evidence="6">
    <location>
        <begin position="2960"/>
        <end position="2971"/>
    </location>
</feature>
<feature type="compositionally biased region" description="Basic and acidic residues" evidence="6">
    <location>
        <begin position="2131"/>
        <end position="2147"/>
    </location>
</feature>
<feature type="compositionally biased region" description="Polar residues" evidence="6">
    <location>
        <begin position="3198"/>
        <end position="3229"/>
    </location>
</feature>
<feature type="region of interest" description="Disordered" evidence="6">
    <location>
        <begin position="4349"/>
        <end position="4412"/>
    </location>
</feature>
<keyword evidence="3" id="KW-0539">Nucleus</keyword>
<protein>
    <recommendedName>
        <fullName evidence="7">C2H2-type domain-containing protein</fullName>
    </recommendedName>
</protein>
<evidence type="ECO:0000256" key="5">
    <source>
        <dbReference type="PROSITE-ProRule" id="PRU00221"/>
    </source>
</evidence>
<dbReference type="RefSeq" id="XP_066929476.1">
    <property type="nucleotide sequence ID" value="XM_067073375.1"/>
</dbReference>
<feature type="compositionally biased region" description="Acidic residues" evidence="6">
    <location>
        <begin position="3431"/>
        <end position="3442"/>
    </location>
</feature>
<feature type="compositionally biased region" description="Basic and acidic residues" evidence="6">
    <location>
        <begin position="2303"/>
        <end position="2323"/>
    </location>
</feature>
<feature type="compositionally biased region" description="Basic and acidic residues" evidence="6">
    <location>
        <begin position="3060"/>
        <end position="3070"/>
    </location>
</feature>
<feature type="compositionally biased region" description="Basic and acidic residues" evidence="6">
    <location>
        <begin position="3578"/>
        <end position="3588"/>
    </location>
</feature>
<feature type="compositionally biased region" description="Basic and acidic residues" evidence="6">
    <location>
        <begin position="2370"/>
        <end position="2380"/>
    </location>
</feature>
<feature type="region of interest" description="Disordered" evidence="6">
    <location>
        <begin position="4435"/>
        <end position="4454"/>
    </location>
</feature>
<dbReference type="EnsemblMetazoa" id="CLYHEMT016604.4">
    <property type="protein sequence ID" value="CLYHEMP016604.4"/>
    <property type="gene ID" value="CLYHEMG016604"/>
</dbReference>
<keyword evidence="4" id="KW-0862">Zinc</keyword>
<dbReference type="InterPro" id="IPR052416">
    <property type="entry name" value="GTF3C_component"/>
</dbReference>
<feature type="compositionally biased region" description="Polar residues" evidence="6">
    <location>
        <begin position="2562"/>
        <end position="2574"/>
    </location>
</feature>
<feature type="compositionally biased region" description="Polar residues" evidence="6">
    <location>
        <begin position="3309"/>
        <end position="3323"/>
    </location>
</feature>
<feature type="compositionally biased region" description="Basic and acidic residues" evidence="6">
    <location>
        <begin position="2538"/>
        <end position="2549"/>
    </location>
</feature>
<dbReference type="Pfam" id="PF00400">
    <property type="entry name" value="WD40"/>
    <property type="match status" value="1"/>
</dbReference>
<feature type="compositionally biased region" description="Polar residues" evidence="6">
    <location>
        <begin position="1545"/>
        <end position="1560"/>
    </location>
</feature>
<feature type="compositionally biased region" description="Polar residues" evidence="6">
    <location>
        <begin position="416"/>
        <end position="426"/>
    </location>
</feature>
<feature type="domain" description="C2H2-type" evidence="7">
    <location>
        <begin position="4230"/>
        <end position="4258"/>
    </location>
</feature>
<feature type="compositionally biased region" description="Basic residues" evidence="6">
    <location>
        <begin position="3336"/>
        <end position="3345"/>
    </location>
</feature>
<dbReference type="OrthoDB" id="4703at2759"/>
<feature type="compositionally biased region" description="Polar residues" evidence="6">
    <location>
        <begin position="1614"/>
        <end position="1628"/>
    </location>
</feature>
<feature type="compositionally biased region" description="Basic and acidic residues" evidence="6">
    <location>
        <begin position="1500"/>
        <end position="1533"/>
    </location>
</feature>
<proteinExistence type="predicted"/>
<evidence type="ECO:0000313" key="8">
    <source>
        <dbReference type="EnsemblMetazoa" id="CLYHEMP016604.4"/>
    </source>
</evidence>
<name>A0A7M5X267_9CNID</name>
<feature type="region of interest" description="Disordered" evidence="6">
    <location>
        <begin position="367"/>
        <end position="393"/>
    </location>
</feature>
<feature type="compositionally biased region" description="Basic and acidic residues" evidence="6">
    <location>
        <begin position="3817"/>
        <end position="3843"/>
    </location>
</feature>
<feature type="region of interest" description="Disordered" evidence="6">
    <location>
        <begin position="1487"/>
        <end position="1570"/>
    </location>
</feature>
<feature type="compositionally biased region" description="Basic and acidic residues" evidence="6">
    <location>
        <begin position="3909"/>
        <end position="3918"/>
    </location>
</feature>
<feature type="compositionally biased region" description="Basic and acidic residues" evidence="6">
    <location>
        <begin position="3086"/>
        <end position="3097"/>
    </location>
</feature>
<feature type="region of interest" description="Disordered" evidence="6">
    <location>
        <begin position="3472"/>
        <end position="3560"/>
    </location>
</feature>
<feature type="region of interest" description="Disordered" evidence="6">
    <location>
        <begin position="4674"/>
        <end position="4735"/>
    </location>
</feature>
<evidence type="ECO:0000256" key="2">
    <source>
        <dbReference type="ARBA" id="ARBA00023163"/>
    </source>
</evidence>
<feature type="compositionally biased region" description="Polar residues" evidence="6">
    <location>
        <begin position="1682"/>
        <end position="1696"/>
    </location>
</feature>
<reference evidence="8" key="1">
    <citation type="submission" date="2021-01" db="UniProtKB">
        <authorList>
            <consortium name="EnsemblMetazoa"/>
        </authorList>
    </citation>
    <scope>IDENTIFICATION</scope>
</reference>
<feature type="region of interest" description="Disordered" evidence="6">
    <location>
        <begin position="1394"/>
        <end position="1416"/>
    </location>
</feature>
<dbReference type="Gene3D" id="2.130.10.10">
    <property type="entry name" value="YVTN repeat-like/Quinoprotein amine dehydrogenase"/>
    <property type="match status" value="1"/>
</dbReference>
<feature type="compositionally biased region" description="Polar residues" evidence="6">
    <location>
        <begin position="3276"/>
        <end position="3291"/>
    </location>
</feature>
<feature type="compositionally biased region" description="Polar residues" evidence="6">
    <location>
        <begin position="3122"/>
        <end position="3153"/>
    </location>
</feature>
<feature type="compositionally biased region" description="Acidic residues" evidence="6">
    <location>
        <begin position="4676"/>
        <end position="4693"/>
    </location>
</feature>
<keyword evidence="4" id="KW-0863">Zinc-finger</keyword>
<feature type="compositionally biased region" description="Basic and acidic residues" evidence="6">
    <location>
        <begin position="3961"/>
        <end position="3973"/>
    </location>
</feature>
<feature type="compositionally biased region" description="Low complexity" evidence="6">
    <location>
        <begin position="3989"/>
        <end position="4003"/>
    </location>
</feature>
<dbReference type="PROSITE" id="PS50082">
    <property type="entry name" value="WD_REPEATS_2"/>
    <property type="match status" value="1"/>
</dbReference>
<dbReference type="SMART" id="SM00355">
    <property type="entry name" value="ZnF_C2H2"/>
    <property type="match status" value="18"/>
</dbReference>
<feature type="region of interest" description="Disordered" evidence="6">
    <location>
        <begin position="2817"/>
        <end position="2904"/>
    </location>
</feature>
<evidence type="ECO:0000259" key="7">
    <source>
        <dbReference type="PROSITE" id="PS50157"/>
    </source>
</evidence>
<feature type="compositionally biased region" description="Basic and acidic residues" evidence="6">
    <location>
        <begin position="2485"/>
        <end position="2494"/>
    </location>
</feature>
<accession>A0A7M5X267</accession>
<feature type="region of interest" description="Disordered" evidence="6">
    <location>
        <begin position="3896"/>
        <end position="4083"/>
    </location>
</feature>
<feature type="compositionally biased region" description="Basic and acidic residues" evidence="6">
    <location>
        <begin position="3926"/>
        <end position="3947"/>
    </location>
</feature>
<feature type="compositionally biased region" description="Basic and acidic residues" evidence="6">
    <location>
        <begin position="3800"/>
        <end position="3809"/>
    </location>
</feature>
<feature type="region of interest" description="Disordered" evidence="6">
    <location>
        <begin position="1612"/>
        <end position="1724"/>
    </location>
</feature>
<feature type="compositionally biased region" description="Low complexity" evidence="6">
    <location>
        <begin position="2352"/>
        <end position="2366"/>
    </location>
</feature>
<evidence type="ECO:0000313" key="9">
    <source>
        <dbReference type="Proteomes" id="UP000594262"/>
    </source>
</evidence>
<feature type="compositionally biased region" description="Basic and acidic residues" evidence="6">
    <location>
        <begin position="4726"/>
        <end position="4735"/>
    </location>
</feature>
<feature type="region of interest" description="Disordered" evidence="6">
    <location>
        <begin position="416"/>
        <end position="446"/>
    </location>
</feature>
<evidence type="ECO:0000256" key="1">
    <source>
        <dbReference type="ARBA" id="ARBA00004123"/>
    </source>
</evidence>
<feature type="compositionally biased region" description="Polar residues" evidence="6">
    <location>
        <begin position="4013"/>
        <end position="4035"/>
    </location>
</feature>
<feature type="compositionally biased region" description="Basic and acidic residues" evidence="6">
    <location>
        <begin position="2027"/>
        <end position="2056"/>
    </location>
</feature>
<feature type="region of interest" description="Disordered" evidence="6">
    <location>
        <begin position="1281"/>
        <end position="1312"/>
    </location>
</feature>
<feature type="region of interest" description="Disordered" evidence="6">
    <location>
        <begin position="3796"/>
        <end position="3873"/>
    </location>
</feature>
<feature type="compositionally biased region" description="Basic and acidic residues" evidence="6">
    <location>
        <begin position="1987"/>
        <end position="2016"/>
    </location>
</feature>
<feature type="compositionally biased region" description="Low complexity" evidence="6">
    <location>
        <begin position="3507"/>
        <end position="3524"/>
    </location>
</feature>
<feature type="compositionally biased region" description="Polar residues" evidence="6">
    <location>
        <begin position="1799"/>
        <end position="1813"/>
    </location>
</feature>
<feature type="compositionally biased region" description="Polar residues" evidence="6">
    <location>
        <begin position="3948"/>
        <end position="3958"/>
    </location>
</feature>
<feature type="compositionally biased region" description="Polar residues" evidence="6">
    <location>
        <begin position="2433"/>
        <end position="2450"/>
    </location>
</feature>
<feature type="compositionally biased region" description="Basic and acidic residues" evidence="6">
    <location>
        <begin position="1923"/>
        <end position="1933"/>
    </location>
</feature>
<feature type="compositionally biased region" description="Basic and acidic residues" evidence="6">
    <location>
        <begin position="2270"/>
        <end position="2292"/>
    </location>
</feature>
<feature type="compositionally biased region" description="Polar residues" evidence="6">
    <location>
        <begin position="1397"/>
        <end position="1415"/>
    </location>
</feature>
<dbReference type="PANTHER" id="PTHR15052">
    <property type="entry name" value="RNA POLYMERASE III TRANSCRIPTION INITIATION FACTOR COMPLEX SUBUNIT"/>
    <property type="match status" value="1"/>
</dbReference>
<feature type="compositionally biased region" description="Basic and acidic residues" evidence="6">
    <location>
        <begin position="2841"/>
        <end position="2852"/>
    </location>
</feature>
<dbReference type="GeneID" id="136817030"/>
<feature type="compositionally biased region" description="Basic and acidic residues" evidence="6">
    <location>
        <begin position="2088"/>
        <end position="2100"/>
    </location>
</feature>
<dbReference type="PANTHER" id="PTHR15052:SF2">
    <property type="entry name" value="GENERAL TRANSCRIPTION FACTOR 3C POLYPEPTIDE 2"/>
    <property type="match status" value="1"/>
</dbReference>
<keyword evidence="2" id="KW-0804">Transcription</keyword>
<feature type="region of interest" description="Disordered" evidence="6">
    <location>
        <begin position="3707"/>
        <end position="3727"/>
    </location>
</feature>
<evidence type="ECO:0000256" key="3">
    <source>
        <dbReference type="ARBA" id="ARBA00023242"/>
    </source>
</evidence>
<sequence>MTFKFEKSKWLIQIKKGDIQCPFKGCNWKFFTAYELGYHLDGNCPHGTYQDQIPCPHCDKSLPWRQLKHHTTNSHRDITRALTGLFDGKTLKCLNYKCSRTFSPGFDNCLEYMKHSITCKPLFQCKKCKREFGSEKYLNFNHTKEQCQSDPKSAGGKWISEEIIPTNINHAATKPSAIKGKEKALIQTWKTAIKAGKLKCLIPNCKAKYFSPRAWMKHLLAEAEVEIDFFAKVNQTEIGCPYCSLEMPWQSLAVHFNNNHRDINGVLSELRSGNDVKCPNCYCPTKAEFTPETGCDYLVHAIKCKPTYYCPTCCRTFMNSKYFKTHKCMSGNIKRERQSSEDHNANHKKKKGFGIVKKTLAINKKPSAIKHEKRFGSSSTPGKRKSTTLSPSKRIATTDSSVFEFENEAIELCTSSEGKTVSSSGKLTKAGQPRKRTTSSISSPTQDVSIRKKVKIQKKDVTIVKPKIKKIGFGPKKPTVIKRDNRHGKNSGKNLRETSTKRKRKSHADTIQTTPTELSATEDSDTTLVDDLFTPVNQPLSLENCAETEAESQTTLDDEVWPVDVPLESQSEDLESPLVIESPSNENECTITAADTSLRDAWLKDFQNGIWNCIKTGCHERFSQPLEYYKHLKECPPEKTKQLIFSSNIKVTCCFCQEAMIVQRFTRHARKHENVFKRISDGNLSCLHFGCDNVSKDGNDYILHYLECPVKLKDTQDEKEEERTKGLMKKWLSKFKQGTFDCGNEKCNQTFNVPEKLVIHMENCRLGEINTRILKETVTCQWCKSNNLTLHEYAAHFKEEHFQIYLVLTQSKTPHKCPHFNCSYEGDSARKYISHSIFCPPCILCEDCKCTFKSHTQWQEHDCILNDPIYFQRALNLWYSQVCSGFLRCPNVSCSSSFFIIEEFVSHLKECSTKSKFCKEVFERNKLKCSFCTAEFQMSEIQEHLSLEHSEIYMLLKKLHNKDGKVTCLNYKCKTEFSDGIKYYHHASICKPLYQCSECRKEFSTKVSQVEHQCSAKDPRKKGGDRRSGSFSPATDLVEWYQQLRSAIYFCPNSKCHKQFKTHESLIPHLGVCKTDSKCLEVVKNNKFFCCICKMEVVLTQYGSHLKIHHSKIFHNLSRFDLTHTVRCNYPCKQLFHDRGKYIRHAAVCSFSGTALGTNSPSTPVFNKTNWLNNISNGNLYCPSRHCSENFFIIEHFLQHIRTCSTLITPVTKLPCLVCKNNYMVDDLAQHFREKHVVVFAQVRLVARGICIHCPNELCNEPFANGIVYLQHVATGCGATHSSSNSRKASSTGQATRSSSQTSHEATPSSQASKSQIWYQDIMKGNLYCPNQRCLKEFVLPRDFIQHLRHCSDGNETASLVFQRNELPCCFCKNYVSIGKYCTHLKSCHQEKAQEVSKGSQPTSITNSSRSNNGRLISRKGWKRTTSICQSLISTETPSASNLHTNTSSFTQIKASSTSSTSAATQHDANTANYSKNVDIAMESVDADSTPFQPTGRIHQSPEHVDTTDDPIQEHEESAGVDTRIDDATRITEADSNVIPPQIDTDLQSKQTSEQVIQSKDATDKDPSTFDDIVNLVQKLDQRIAEPETTLIDTSNEGDENASPKVAIMDEEANSPNSILDPSTSISPKRTTRSQSRGSSTSKSPSSQQSKGTPTKCPVAKQEPTRLVEDELGALSPGKPQTPGSKSPQQQESADPQDSPIDQRLSEKLREHSRGVTKRKLTDDSEVIDLVSQLIKRKKKKTRFLHNVRPSTGQWTVTNLATATQQDDSSNTTIDEESSSVSDRLSKNTSEEGMDTQPKEGTSVQTPSDQNVSKAEIENIIKSPPDGRYLRSKAGPESTKLTSDLSHESEAILLGNLEKDKGGLEKSPKTTRVLRSKAIEDQTTGSTISIGIHPIEPPTEDVSANNEENEQSTAAKSPKAGRVLRDKTSKEISSESISSIEIQPTEETPRKDEETKAGKSPKADRVLRNKASKEMSSESIEIQPTEETPRKDEETKAGKSPKADRVLRNKTSKEMSSELIEIQPTEETPRKDEETKAGKSPKADRVLRNKTSKEMSSESIEIQPAEETPRKDEQTEAGKSSRSLRSKTLKDIGKDPDKDCALVLDENPGEYSKQQVTPKKQDVKTSVAEETTPKTTERVSRTNEKRTSIRKSYQFKTSDASDSTPQELPPSSHLEKGELETALGALKGSYHSPREDNTEAVPTKKQSTINTDKTLSNEQDNEKLTVPLKKNLRSSSGKDVAKSETTTKSRRKSSRFKGDTENVRSTTEVVQKDKAPIAHDKIKSNEKVEVKSAKVTSIRRSLRSSDIETPRTEKKDVSLEKNSVKKCAVVIPKRNIRSKFSSSPPQSDKPESTTSVSSRKSTPSKSNDITPDKEVFERGTHAVSTKTGSSSKSIESVTTTKSDAVITRTENSLPSPKSSRLSLGEASSEESKTLSGTDCTNSTNQHKSVLTLSGITSRRTSRSRKSQTSSIIDIKSSTTESDPSSDERTKEVSRRMTQSTEPSITGDTSTQSEDTDSSVTYNSTTKSKNLGSPKRKTQSRETTMKKDSDTDLNTTKRRTRSTDLSNLITSQPQDLKTEIFVKEVTEPSTGTATSKVEKGEPIATSLNARKTKRRSRRLVKDDTPKKEEPINETDTYVEETLLKETKVEKREESEIQKTILKEATETEALQENLDSEKKEKLETSKQVDVKDQEHVSDYHENENKRESKHDGLPTNDPTVKETDESISHYNEIQKHRHSNSQNQEEVKVDSPNETLAADRSNKDTDGKDEEEPTFQNEISKVNILNDEVSKADCPEIKVASAEVSRVEDGDFEVLCQDSDETDISYPPSPIKSVEQGPLTAAEKRTHAQRDQPKQLPPTEALVSILDDRKEGPVSEVSGPTSTPGQETVPMSRKPSTGSSSINPLLGMKNLIDATFSGMRDFLVSTPRDSPKPSESPNPLRCLQENLDSLHQGRKVTSEAPQDKVMRGRRLESQSPLRRKIHKSPQETLETLQDAPIMDRSENTQLKSQESSATYVSGIQEASETSQESCKTSQETLQTPHQTSQSPIGKLQQASKTPLRHKQDISLRDTQDLIENATSTDSTDSTSSEKPKNIDDKASSTPVTEIPTADPQSSVKHNKTDSKTSSSPVTEEPTAISTSSAKQKTDNKASSTLVTEIPAAVSTSSVKHKIDDKGSSTPVTEIPTADPQSSVKHNKTDNKASSSPVSEEPTAISTSSAKQKTDNKASSTLVTEIPAAVSTSSVKHKIDDKGSSTPVTEVPTADPQSSVKHKKTDNKARSTPVTEITNPLTQTSEKSEHLNRNRNKKKQQNLPTTLNNEQGTSTPDKQPEPSTPGQLQTKRKLGRFKYSRFSALNRMGGSPKDLDTATTSTPKKEETTETEIEKIKTPPTISTTIRSNKINIESSVSETLDHQTADETINKELLPVQPSIEPVGLDDDEDEEGAEIDFCIEPTGGHHSILNITSGHDSEVEIVDHDEDVVENDAASPNDAVDHSYEEEQVSEENTETCGDNDVSGGDNDVSGGDNDVISGDNDVISGDNDVISGDNDVPCRDNKSEEREESKAIEIVGIQDETRAAIILDTESKKSKDEPHTSQLQKIESDKHESEVREKDESSKEIRITTERRDETVSKETETIAEPRREKTPKAPSENPTTIIDESVLSKEENDSQINRSVSPTFGPHRNRKQKRAEEKTSSTLAMRQMLALAPTTFGDTTICPESQSEEETVPDSNLPSALVVKNGVPTTKSLQQTFFNCVVEQAPPASDVSPTKEREETETIENELFDLFSGAQKTVVETMSTFTVSETKTKTTEVRSPKSKRRRTQTDHRPRKVSSESDHDLQAQPEDYKTGKKRSQKVSRSRKGSKKDQNKVPKELTLIDGSIKENVPTATIEMCETEYDIEEHKRKTRSSYVGPKIHEHLKSDIETGMQPSEDSKTKETLKHGDVQMELHENDNQIQSEQTVLPSINEEKEPKSKTDQKKSKREKSKKTTENRSLRATATRRSFRSSVSIPESKESHESLNSGRCDQSRSTESVKTSTPQADKSKKELSSTEIKPKKSEELLKTKLNDKVERNDNNNRSNRKKRSELLPITKPTEYPQTKLKEESVSYDVSLDIVRNLDEQLEMVIESDTNRVVEKGAVITNERESNILDTDTTCLDDEVFQPPLQEVNSDKILSDISDMISQGTESKDTGVITPDTSVVDESLKPADKSNDIGNKSKNQESPFEIWAKQLQNFQFVCPKCQVSFLRPSSLMKHIKSCVRNATPYCKVKVVCSECQISMRFERLGDHFKKRHLLLNWYLGELEKGNWAICQNYKCGKYMDDPEDLRVHARKCQYLWKCKYCDVEYDKESRVKNHHCRDTSSDEEDNVVDYPLPPGLSEKQPITIPDRTDKTKKKRRSAVEDTDIHSNLETPPELGTPSIVNKKMKKKVSLVLPKLKIGSTVKKKSGGTKPKASSTPAKSSVVGEEVEQVELVKEEIDFERWTTDLSNFNFCCPVKECHKNNSVNGLRRHMLKIHSSELAQQAFDCVIKCAVPTCNHHNIELKIDKYIKHVKASHPEVVQSYTDLHSCYRSTVFCLNYECSKELSEFEEIGQHFISCGYKKICHECCHISESMQANKEHICITEEFAEPEGDEKKADGKEKRGKRKSAARAMQILSAAIENVRKGKEKKKSSDKEMYRIENELFGDDESDVEYDQDDSDFELDRVSSSSEEEIESDFDEEEEEDEDDLNQVDEGSRRSRSRNEGTRLNYYDKEFFKTWVEESKTTDVIHPTLMPREQDLKELSELQYTSYLPTVQTSPLIEFEYFKRSGQKKRTQAKKLKLFEATPSLEDSGTLGFFCGGDVWSLDWCPSSGQGEQYMAVACHGSTIEHHNPSERESSRGLIQIWYVGKIHQTSHSCKPKLVYGICHEYGPVYDLKWCPANYEDYEMEEIKERLGILALACGDGSVRILSIPRPTNIGPGSQPVFCTLDPVLTLLTHKNNAFETQRTGFCLCVRWHPLKPHRKIAAGFADGSVRIWDVASQSMFLKIEEGNATSLLPIITMYPHSYAVRSIDWCPYNKDIIATVSCDKSFKILHIQHPNNPLFVTKRGIFLDIVWPKTRLGLFVTEDECFNILPGSARYQVLENHFKLNLAEDHRRPVITTRHKTAAWSCSYNDYLDLVATSDTSGDVIVCKDQDSQGTKYPKLQHKTEPVYHIDREEIEEIQSTPQEGGSHVLVDLGQKHYDEDVNLCESYKKHQERNVKICCEKYKYTLVDTNKYEYTRYRSPKDKDLNRCCFGHLKRVDDIPELETRSVHKVSWNMNYGSHTWLASGTRIGLVRLHNFKAWKT</sequence>
<keyword evidence="9" id="KW-1185">Reference proteome</keyword>
<comment type="subcellular location">
    <subcellularLocation>
        <location evidence="1">Nucleus</location>
    </subcellularLocation>
</comment>
<feature type="region of interest" description="Disordered" evidence="6">
    <location>
        <begin position="2586"/>
        <end position="2633"/>
    </location>
</feature>
<feature type="compositionally biased region" description="Basic and acidic residues" evidence="6">
    <location>
        <begin position="3545"/>
        <end position="3560"/>
    </location>
</feature>